<name>A0A8H3GAF1_9LECA</name>
<feature type="compositionally biased region" description="Polar residues" evidence="1">
    <location>
        <begin position="758"/>
        <end position="768"/>
    </location>
</feature>
<dbReference type="InterPro" id="IPR013948">
    <property type="entry name" value="DNA_replication_reg_Sld3_C"/>
</dbReference>
<feature type="compositionally biased region" description="Polar residues" evidence="1">
    <location>
        <begin position="780"/>
        <end position="789"/>
    </location>
</feature>
<gene>
    <name evidence="3" type="ORF">HETSPECPRED_009962</name>
</gene>
<feature type="domain" description="DNA replication regulator Sld3 C-terminal" evidence="2">
    <location>
        <begin position="266"/>
        <end position="790"/>
    </location>
</feature>
<dbReference type="AlphaFoldDB" id="A0A8H3GAF1"/>
<feature type="compositionally biased region" description="Basic and acidic residues" evidence="1">
    <location>
        <begin position="24"/>
        <end position="33"/>
    </location>
</feature>
<dbReference type="EMBL" id="CAJPDS010000087">
    <property type="protein sequence ID" value="CAF9935961.1"/>
    <property type="molecule type" value="Genomic_DNA"/>
</dbReference>
<proteinExistence type="predicted"/>
<evidence type="ECO:0000256" key="1">
    <source>
        <dbReference type="SAM" id="MobiDB-lite"/>
    </source>
</evidence>
<dbReference type="PANTHER" id="PTHR28067">
    <property type="entry name" value="DNA REPLICATION REGULATOR SLD3"/>
    <property type="match status" value="1"/>
</dbReference>
<dbReference type="OrthoDB" id="15567at2759"/>
<evidence type="ECO:0000313" key="4">
    <source>
        <dbReference type="Proteomes" id="UP000664521"/>
    </source>
</evidence>
<dbReference type="PANTHER" id="PTHR28067:SF1">
    <property type="entry name" value="DNA REPLICATION REGULATOR SLD3"/>
    <property type="match status" value="1"/>
</dbReference>
<protein>
    <recommendedName>
        <fullName evidence="2">DNA replication regulator Sld3 C-terminal domain-containing protein</fullName>
    </recommendedName>
</protein>
<feature type="region of interest" description="Disordered" evidence="1">
    <location>
        <begin position="559"/>
        <end position="607"/>
    </location>
</feature>
<evidence type="ECO:0000259" key="2">
    <source>
        <dbReference type="Pfam" id="PF08639"/>
    </source>
</evidence>
<feature type="region of interest" description="Disordered" evidence="1">
    <location>
        <begin position="740"/>
        <end position="898"/>
    </location>
</feature>
<dbReference type="Gene3D" id="1.20.58.2130">
    <property type="match status" value="1"/>
</dbReference>
<comment type="caution">
    <text evidence="3">The sequence shown here is derived from an EMBL/GenBank/DDBJ whole genome shotgun (WGS) entry which is preliminary data.</text>
</comment>
<feature type="compositionally biased region" description="Polar residues" evidence="1">
    <location>
        <begin position="597"/>
        <end position="607"/>
    </location>
</feature>
<keyword evidence="4" id="KW-1185">Reference proteome</keyword>
<dbReference type="InterPro" id="IPR042511">
    <property type="entry name" value="Sld3"/>
</dbReference>
<feature type="compositionally biased region" description="Polar residues" evidence="1">
    <location>
        <begin position="798"/>
        <end position="813"/>
    </location>
</feature>
<dbReference type="Pfam" id="PF08639">
    <property type="entry name" value="Sld3_STD"/>
    <property type="match status" value="1"/>
</dbReference>
<organism evidence="3 4">
    <name type="scientific">Heterodermia speciosa</name>
    <dbReference type="NCBI Taxonomy" id="116794"/>
    <lineage>
        <taxon>Eukaryota</taxon>
        <taxon>Fungi</taxon>
        <taxon>Dikarya</taxon>
        <taxon>Ascomycota</taxon>
        <taxon>Pezizomycotina</taxon>
        <taxon>Lecanoromycetes</taxon>
        <taxon>OSLEUM clade</taxon>
        <taxon>Lecanoromycetidae</taxon>
        <taxon>Caliciales</taxon>
        <taxon>Physciaceae</taxon>
        <taxon>Heterodermia</taxon>
    </lineage>
</organism>
<dbReference type="GO" id="GO:0006270">
    <property type="term" value="P:DNA replication initiation"/>
    <property type="evidence" value="ECO:0007669"/>
    <property type="project" value="InterPro"/>
</dbReference>
<feature type="compositionally biased region" description="Basic and acidic residues" evidence="1">
    <location>
        <begin position="582"/>
        <end position="594"/>
    </location>
</feature>
<dbReference type="Proteomes" id="UP000664521">
    <property type="component" value="Unassembled WGS sequence"/>
</dbReference>
<feature type="region of interest" description="Disordered" evidence="1">
    <location>
        <begin position="19"/>
        <end position="42"/>
    </location>
</feature>
<reference evidence="3" key="1">
    <citation type="submission" date="2021-03" db="EMBL/GenBank/DDBJ databases">
        <authorList>
            <person name="Tagirdzhanova G."/>
        </authorList>
    </citation>
    <scope>NUCLEOTIDE SEQUENCE</scope>
</reference>
<accession>A0A8H3GAF1</accession>
<evidence type="ECO:0000313" key="3">
    <source>
        <dbReference type="EMBL" id="CAF9935961.1"/>
    </source>
</evidence>
<sequence>MSSASCLIASLQDPGHLCNTEPNDLTRNKDANSRKRKRDQISSQGLDELAFTIETASDGPPLKPVKLLPKLLTSRSCLPLSYLDLDGGNDGLAGPRIFNACVVPLESSLRGNALDQPLLIATPSTHIGSLFVIERIHVGLYALCRLGKWVTIEALEKLRISAQDQPLTSKQQYAQQINVGGTDWWRPVAVGTVHDISTRHNKIANFARGDNVRLRMGIPEPPPEQSVISIEEPLAGIPQRLETTEHFDEDGGENLQSVLSDPAEALVTIRDQYHEALYLSKSSLAYFAKGPLSRARAVFCTTGTSPESVSKLIQYLRSSVLTLAIMDRKYKDALPNIISTLPTGTVVKEDIGTVIASLDKKNRKPKSDKISKDGLYPGEGINVARWWLSRHSESSDSSSVDTGDECLNTLLLEQRARETQLQIVLILETIALEASNPLSSSNANAVDETINDEDGIQPRKKIRTKKPLDLATLLDILVDRLSIWQSMRNEDCKLARTDDHHKMPHSATAGYADHLKSFCVDVVVPFYGARLPEVTNMLCHKLGGLKAASPMRPLLTKAASASRLPQKPGAPIQEPQHRKPRRTLERVLTEEKGLQSRKPTLSRSATDSALPCLKREASNTTLSSVGLNRAMLQKTQRYSQREVDLKAVSQATQTKLQKKAAVERELQGAIAALKKPNPRMAVKELVEAAEKRAAGSNSRKSKNPVRSLFARGVQVTATPKNCRHKDVCGGLPRLPATILTTTDEPEEIPPSSVFRVPSSIQRLTAPQTKNKEPRLPRPYLQTTTEQTPTRGPLKHSKQLSSTGPGNGPSSVFLTPSKPRRALDSIPQESQRTNTRPVNSSTSWPQELGNGGSKILETPRKDRIGASEQDSSSVPVVILSDTPPQNSSPNVPGGTSAPTFLSFPPAIEAEPSKSIFEALGWDDYVDELS</sequence>
<dbReference type="GO" id="GO:0031261">
    <property type="term" value="C:DNA replication preinitiation complex"/>
    <property type="evidence" value="ECO:0007669"/>
    <property type="project" value="TreeGrafter"/>
</dbReference>
<feature type="compositionally biased region" description="Polar residues" evidence="1">
    <location>
        <begin position="826"/>
        <end position="844"/>
    </location>
</feature>